<protein>
    <recommendedName>
        <fullName evidence="3">CCHC-type domain-containing protein</fullName>
    </recommendedName>
</protein>
<evidence type="ECO:0000259" key="3">
    <source>
        <dbReference type="PROSITE" id="PS50158"/>
    </source>
</evidence>
<dbReference type="GO" id="GO:0008270">
    <property type="term" value="F:zinc ion binding"/>
    <property type="evidence" value="ECO:0007669"/>
    <property type="project" value="UniProtKB-KW"/>
</dbReference>
<dbReference type="InterPro" id="IPR001878">
    <property type="entry name" value="Znf_CCHC"/>
</dbReference>
<organism evidence="4 5">
    <name type="scientific">Solanum pinnatisectum</name>
    <name type="common">tansyleaf nightshade</name>
    <dbReference type="NCBI Taxonomy" id="50273"/>
    <lineage>
        <taxon>Eukaryota</taxon>
        <taxon>Viridiplantae</taxon>
        <taxon>Streptophyta</taxon>
        <taxon>Embryophyta</taxon>
        <taxon>Tracheophyta</taxon>
        <taxon>Spermatophyta</taxon>
        <taxon>Magnoliopsida</taxon>
        <taxon>eudicotyledons</taxon>
        <taxon>Gunneridae</taxon>
        <taxon>Pentapetalae</taxon>
        <taxon>asterids</taxon>
        <taxon>lamiids</taxon>
        <taxon>Solanales</taxon>
        <taxon>Solanaceae</taxon>
        <taxon>Solanoideae</taxon>
        <taxon>Solaneae</taxon>
        <taxon>Solanum</taxon>
    </lineage>
</organism>
<keyword evidence="1" id="KW-0862">Zinc</keyword>
<feature type="region of interest" description="Disordered" evidence="2">
    <location>
        <begin position="102"/>
        <end position="139"/>
    </location>
</feature>
<evidence type="ECO:0000256" key="1">
    <source>
        <dbReference type="PROSITE-ProRule" id="PRU00047"/>
    </source>
</evidence>
<proteinExistence type="predicted"/>
<dbReference type="EMBL" id="JAWPEI010000005">
    <property type="protein sequence ID" value="KAK4726403.1"/>
    <property type="molecule type" value="Genomic_DNA"/>
</dbReference>
<keyword evidence="5" id="KW-1185">Reference proteome</keyword>
<evidence type="ECO:0000256" key="2">
    <source>
        <dbReference type="SAM" id="MobiDB-lite"/>
    </source>
</evidence>
<dbReference type="AlphaFoldDB" id="A0AAV9LLW3"/>
<comment type="caution">
    <text evidence="4">The sequence shown here is derived from an EMBL/GenBank/DDBJ whole genome shotgun (WGS) entry which is preliminary data.</text>
</comment>
<evidence type="ECO:0000313" key="4">
    <source>
        <dbReference type="EMBL" id="KAK4726403.1"/>
    </source>
</evidence>
<feature type="compositionally biased region" description="Polar residues" evidence="2">
    <location>
        <begin position="114"/>
        <end position="130"/>
    </location>
</feature>
<dbReference type="PROSITE" id="PS50158">
    <property type="entry name" value="ZF_CCHC"/>
    <property type="match status" value="1"/>
</dbReference>
<dbReference type="Proteomes" id="UP001311915">
    <property type="component" value="Unassembled WGS sequence"/>
</dbReference>
<feature type="compositionally biased region" description="Polar residues" evidence="2">
    <location>
        <begin position="60"/>
        <end position="72"/>
    </location>
</feature>
<dbReference type="PANTHER" id="PTHR34482:SF57">
    <property type="entry name" value="RETROTRANSPOSON GAG DOMAIN-CONTAINING PROTEIN"/>
    <property type="match status" value="1"/>
</dbReference>
<feature type="region of interest" description="Disordered" evidence="2">
    <location>
        <begin position="46"/>
        <end position="72"/>
    </location>
</feature>
<feature type="domain" description="CCHC-type" evidence="3">
    <location>
        <begin position="98"/>
        <end position="113"/>
    </location>
</feature>
<sequence length="139" mass="15494">MRSRMSLFVARLSRLSSKEGKTSMLIGDMDMSRLLVYVQPVEEEKLRDREEFRNKKAKTGNESGQQKSSLAQGGNWDLAFARCGRTHPGKCRDGQSGCFKCGQEGHFMKESPKNRQCSGNHGNRAQSSSVALPDRAAPR</sequence>
<reference evidence="4 5" key="1">
    <citation type="submission" date="2023-10" db="EMBL/GenBank/DDBJ databases">
        <title>Genome-Wide Identification Analysis in wild type Solanum Pinnatisectum Reveals Some Genes Defensing Phytophthora Infestans.</title>
        <authorList>
            <person name="Sun C."/>
        </authorList>
    </citation>
    <scope>NUCLEOTIDE SEQUENCE [LARGE SCALE GENOMIC DNA]</scope>
    <source>
        <strain evidence="4">LQN</strain>
        <tissue evidence="4">Leaf</tissue>
    </source>
</reference>
<name>A0AAV9LLW3_9SOLN</name>
<accession>A0AAV9LLW3</accession>
<dbReference type="Pfam" id="PF00098">
    <property type="entry name" value="zf-CCHC"/>
    <property type="match status" value="1"/>
</dbReference>
<evidence type="ECO:0000313" key="5">
    <source>
        <dbReference type="Proteomes" id="UP001311915"/>
    </source>
</evidence>
<keyword evidence="1" id="KW-0863">Zinc-finger</keyword>
<gene>
    <name evidence="4" type="ORF">R3W88_031320</name>
</gene>
<dbReference type="Gene3D" id="4.10.60.10">
    <property type="entry name" value="Zinc finger, CCHC-type"/>
    <property type="match status" value="1"/>
</dbReference>
<dbReference type="GO" id="GO:0003676">
    <property type="term" value="F:nucleic acid binding"/>
    <property type="evidence" value="ECO:0007669"/>
    <property type="project" value="InterPro"/>
</dbReference>
<keyword evidence="1" id="KW-0479">Metal-binding</keyword>
<dbReference type="PANTHER" id="PTHR34482">
    <property type="entry name" value="DNA DAMAGE-INDUCIBLE PROTEIN 1-LIKE"/>
    <property type="match status" value="1"/>
</dbReference>